<dbReference type="STRING" id="1051891.A0A0C3Q735"/>
<sequence length="699" mass="79130">MKTRFGLMPDESHLADADISRPVVSDLNVGFEPSAKLRSKLDKIAHRKIGRFSITFPEEADEVYGGHAAVSKAYRHWWKKEVAIKKTRIADDTDLERALGLAVREAELLVGLDHPNIVELEGFVEDLSESIIWLVFPWAYNGNLREFIISRDWKILERISLINDVVNGLAYLHGQDPPICHGDLKSLNVLVDWRYCASITDFGSARRLAQRYIAPAEIESQPRSAQPLQATFCGSRNTITLTGNRYTLRWAAPELLNEDQLGTWSDIWALGWVVYEVMTNSIPFQDVSADTLVVERVIRGDLPSIAEETRLSLIQELCSLVTLCWKSIPAERPTADDCQAVVGWMPRRIPKPTRGADIPDSGVRSLELLIHLGNMRLRRGNYEIAFNSFTEALQTCTDTDDKSGRASALWGLAEVHRQRCEYSNAIKLHSQALDIRTELGDHKGTADAMWGLAEVHRQRCEYKEAIKLYSQAMATRTKLGDRKGKADALWGLAEVHRHRCEYIEAVQFYSQALGIRTELGDRKGEADVLWGLAEVHQHRREDSKAIELYSQTLEIRTELTDRKGTADSLRGLADIHRLQYKYKEAIKLYSQAFNIRTELGDRATRTALSDRKGEAENLWGLAEVHRRRCTYKEAIKLYSKALGIRAELGDRKGTADTLCSLAEVHQHQREYNIAAELYSQASEIRTKLGDRTGKVPPRS</sequence>
<evidence type="ECO:0000256" key="1">
    <source>
        <dbReference type="PROSITE-ProRule" id="PRU00339"/>
    </source>
</evidence>
<keyword evidence="4" id="KW-1185">Reference proteome</keyword>
<dbReference type="InterPro" id="IPR011009">
    <property type="entry name" value="Kinase-like_dom_sf"/>
</dbReference>
<dbReference type="AlphaFoldDB" id="A0A0C3Q735"/>
<dbReference type="SMART" id="SM00028">
    <property type="entry name" value="TPR"/>
    <property type="match status" value="8"/>
</dbReference>
<dbReference type="SUPFAM" id="SSF56112">
    <property type="entry name" value="Protein kinase-like (PK-like)"/>
    <property type="match status" value="1"/>
</dbReference>
<name>A0A0C3Q735_9AGAM</name>
<feature type="repeat" description="TPR" evidence="1">
    <location>
        <begin position="366"/>
        <end position="399"/>
    </location>
</feature>
<reference evidence="3 4" key="1">
    <citation type="submission" date="2014-04" db="EMBL/GenBank/DDBJ databases">
        <authorList>
            <consortium name="DOE Joint Genome Institute"/>
            <person name="Kuo A."/>
            <person name="Girlanda M."/>
            <person name="Perotto S."/>
            <person name="Kohler A."/>
            <person name="Nagy L.G."/>
            <person name="Floudas D."/>
            <person name="Copeland A."/>
            <person name="Barry K.W."/>
            <person name="Cichocki N."/>
            <person name="Veneault-Fourrey C."/>
            <person name="LaButti K."/>
            <person name="Lindquist E.A."/>
            <person name="Lipzen A."/>
            <person name="Lundell T."/>
            <person name="Morin E."/>
            <person name="Murat C."/>
            <person name="Sun H."/>
            <person name="Tunlid A."/>
            <person name="Henrissat B."/>
            <person name="Grigoriev I.V."/>
            <person name="Hibbett D.S."/>
            <person name="Martin F."/>
            <person name="Nordberg H.P."/>
            <person name="Cantor M.N."/>
            <person name="Hua S.X."/>
        </authorList>
    </citation>
    <scope>NUCLEOTIDE SEQUENCE [LARGE SCALE GENOMIC DNA]</scope>
    <source>
        <strain evidence="3 4">MUT 4182</strain>
    </source>
</reference>
<dbReference type="PANTHER" id="PTHR10098">
    <property type="entry name" value="RAPSYN-RELATED"/>
    <property type="match status" value="1"/>
</dbReference>
<dbReference type="OrthoDB" id="3238754at2759"/>
<evidence type="ECO:0000313" key="4">
    <source>
        <dbReference type="Proteomes" id="UP000054248"/>
    </source>
</evidence>
<dbReference type="InterPro" id="IPR008271">
    <property type="entry name" value="Ser/Thr_kinase_AS"/>
</dbReference>
<proteinExistence type="predicted"/>
<evidence type="ECO:0000259" key="2">
    <source>
        <dbReference type="PROSITE" id="PS50011"/>
    </source>
</evidence>
<feature type="domain" description="Protein kinase" evidence="2">
    <location>
        <begin position="56"/>
        <end position="345"/>
    </location>
</feature>
<protein>
    <recommendedName>
        <fullName evidence="2">Protein kinase domain-containing protein</fullName>
    </recommendedName>
</protein>
<dbReference type="SUPFAM" id="SSF48452">
    <property type="entry name" value="TPR-like"/>
    <property type="match status" value="3"/>
</dbReference>
<dbReference type="SMART" id="SM00220">
    <property type="entry name" value="S_TKc"/>
    <property type="match status" value="1"/>
</dbReference>
<gene>
    <name evidence="3" type="ORF">M407DRAFT_30607</name>
</gene>
<dbReference type="Pfam" id="PF00069">
    <property type="entry name" value="Pkinase"/>
    <property type="match status" value="1"/>
</dbReference>
<accession>A0A0C3Q735</accession>
<dbReference type="InterPro" id="IPR019734">
    <property type="entry name" value="TPR_rpt"/>
</dbReference>
<dbReference type="HOGENOM" id="CLU_000288_7_37_1"/>
<dbReference type="PANTHER" id="PTHR10098:SF108">
    <property type="entry name" value="TETRATRICOPEPTIDE REPEAT PROTEIN 28"/>
    <property type="match status" value="1"/>
</dbReference>
<dbReference type="InterPro" id="IPR000719">
    <property type="entry name" value="Prot_kinase_dom"/>
</dbReference>
<dbReference type="Gene3D" id="1.25.40.10">
    <property type="entry name" value="Tetratricopeptide repeat domain"/>
    <property type="match status" value="2"/>
</dbReference>
<dbReference type="PROSITE" id="PS50011">
    <property type="entry name" value="PROTEIN_KINASE_DOM"/>
    <property type="match status" value="1"/>
</dbReference>
<dbReference type="EMBL" id="KN823205">
    <property type="protein sequence ID" value="KIO19751.1"/>
    <property type="molecule type" value="Genomic_DNA"/>
</dbReference>
<dbReference type="PROSITE" id="PS50005">
    <property type="entry name" value="TPR"/>
    <property type="match status" value="1"/>
</dbReference>
<dbReference type="Pfam" id="PF13424">
    <property type="entry name" value="TPR_12"/>
    <property type="match status" value="3"/>
</dbReference>
<dbReference type="GO" id="GO:0004672">
    <property type="term" value="F:protein kinase activity"/>
    <property type="evidence" value="ECO:0007669"/>
    <property type="project" value="InterPro"/>
</dbReference>
<keyword evidence="1" id="KW-0802">TPR repeat</keyword>
<dbReference type="InterPro" id="IPR011990">
    <property type="entry name" value="TPR-like_helical_dom_sf"/>
</dbReference>
<dbReference type="Proteomes" id="UP000054248">
    <property type="component" value="Unassembled WGS sequence"/>
</dbReference>
<dbReference type="GO" id="GO:0005524">
    <property type="term" value="F:ATP binding"/>
    <property type="evidence" value="ECO:0007669"/>
    <property type="project" value="InterPro"/>
</dbReference>
<dbReference type="PROSITE" id="PS00108">
    <property type="entry name" value="PROTEIN_KINASE_ST"/>
    <property type="match status" value="1"/>
</dbReference>
<organism evidence="3 4">
    <name type="scientific">Tulasnella calospora MUT 4182</name>
    <dbReference type="NCBI Taxonomy" id="1051891"/>
    <lineage>
        <taxon>Eukaryota</taxon>
        <taxon>Fungi</taxon>
        <taxon>Dikarya</taxon>
        <taxon>Basidiomycota</taxon>
        <taxon>Agaricomycotina</taxon>
        <taxon>Agaricomycetes</taxon>
        <taxon>Cantharellales</taxon>
        <taxon>Tulasnellaceae</taxon>
        <taxon>Tulasnella</taxon>
    </lineage>
</organism>
<reference evidence="4" key="2">
    <citation type="submission" date="2015-01" db="EMBL/GenBank/DDBJ databases">
        <title>Evolutionary Origins and Diversification of the Mycorrhizal Mutualists.</title>
        <authorList>
            <consortium name="DOE Joint Genome Institute"/>
            <consortium name="Mycorrhizal Genomics Consortium"/>
            <person name="Kohler A."/>
            <person name="Kuo A."/>
            <person name="Nagy L.G."/>
            <person name="Floudas D."/>
            <person name="Copeland A."/>
            <person name="Barry K.W."/>
            <person name="Cichocki N."/>
            <person name="Veneault-Fourrey C."/>
            <person name="LaButti K."/>
            <person name="Lindquist E.A."/>
            <person name="Lipzen A."/>
            <person name="Lundell T."/>
            <person name="Morin E."/>
            <person name="Murat C."/>
            <person name="Riley R."/>
            <person name="Ohm R."/>
            <person name="Sun H."/>
            <person name="Tunlid A."/>
            <person name="Henrissat B."/>
            <person name="Grigoriev I.V."/>
            <person name="Hibbett D.S."/>
            <person name="Martin F."/>
        </authorList>
    </citation>
    <scope>NUCLEOTIDE SEQUENCE [LARGE SCALE GENOMIC DNA]</scope>
    <source>
        <strain evidence="4">MUT 4182</strain>
    </source>
</reference>
<dbReference type="Gene3D" id="1.10.510.10">
    <property type="entry name" value="Transferase(Phosphotransferase) domain 1"/>
    <property type="match status" value="1"/>
</dbReference>
<evidence type="ECO:0000313" key="3">
    <source>
        <dbReference type="EMBL" id="KIO19751.1"/>
    </source>
</evidence>